<dbReference type="Proteomes" id="UP000799757">
    <property type="component" value="Unassembled WGS sequence"/>
</dbReference>
<dbReference type="OrthoDB" id="9977941at2759"/>
<feature type="chain" id="PRO_5025348562" description="NHL repeat-containing protein" evidence="1">
    <location>
        <begin position="25"/>
        <end position="340"/>
    </location>
</feature>
<dbReference type="InterPro" id="IPR052998">
    <property type="entry name" value="Hetero-Diels-Alderase-like"/>
</dbReference>
<sequence length="340" mass="34750">MRFLTSTSATTTLLTSLLLTPAVSSPLSSTPAKSKTIFQFPNPTWIENISATRNGSLLVSLIGAPELHLVHPSTSPPTASLVHRFPGADSLLGITEYAPDVFAVITSNYSLTTGATIGSSSVWSVDLTPCTTATRKAGAGPLVRKIADLPTAQVLNGAAALNPHTVLLADSFAGTVVALDVRTGSYATALDDESLKPTGTGPVIIGVNGLKVRDGYLYYTNTLHGTFSRVKVHPVTGKAVGPFTQIAAFAVPDDFAFARDGTAYVARPLANEVVAVKGSAGVVRTVVGNLNSSAVAGVTSVTVGRGKGDAGVVYVGTNGGLSGPVNGTFTEGGKVVGIWV</sequence>
<organism evidence="2 3">
    <name type="scientific">Melanomma pulvis-pyrius CBS 109.77</name>
    <dbReference type="NCBI Taxonomy" id="1314802"/>
    <lineage>
        <taxon>Eukaryota</taxon>
        <taxon>Fungi</taxon>
        <taxon>Dikarya</taxon>
        <taxon>Ascomycota</taxon>
        <taxon>Pezizomycotina</taxon>
        <taxon>Dothideomycetes</taxon>
        <taxon>Pleosporomycetidae</taxon>
        <taxon>Pleosporales</taxon>
        <taxon>Melanommataceae</taxon>
        <taxon>Melanomma</taxon>
    </lineage>
</organism>
<evidence type="ECO:0008006" key="4">
    <source>
        <dbReference type="Google" id="ProtNLM"/>
    </source>
</evidence>
<evidence type="ECO:0000313" key="2">
    <source>
        <dbReference type="EMBL" id="KAF2794541.1"/>
    </source>
</evidence>
<accession>A0A6A6XE09</accession>
<keyword evidence="1" id="KW-0732">Signal</keyword>
<protein>
    <recommendedName>
        <fullName evidence="4">NHL repeat-containing protein</fullName>
    </recommendedName>
</protein>
<dbReference type="InterPro" id="IPR011042">
    <property type="entry name" value="6-blade_b-propeller_TolB-like"/>
</dbReference>
<evidence type="ECO:0000256" key="1">
    <source>
        <dbReference type="SAM" id="SignalP"/>
    </source>
</evidence>
<gene>
    <name evidence="2" type="ORF">K505DRAFT_324682</name>
</gene>
<dbReference type="Gene3D" id="2.120.10.30">
    <property type="entry name" value="TolB, C-terminal domain"/>
    <property type="match status" value="1"/>
</dbReference>
<dbReference type="EMBL" id="MU001887">
    <property type="protein sequence ID" value="KAF2794541.1"/>
    <property type="molecule type" value="Genomic_DNA"/>
</dbReference>
<dbReference type="SUPFAM" id="SSF63829">
    <property type="entry name" value="Calcium-dependent phosphotriesterase"/>
    <property type="match status" value="1"/>
</dbReference>
<reference evidence="2" key="1">
    <citation type="journal article" date="2020" name="Stud. Mycol.">
        <title>101 Dothideomycetes genomes: a test case for predicting lifestyles and emergence of pathogens.</title>
        <authorList>
            <person name="Haridas S."/>
            <person name="Albert R."/>
            <person name="Binder M."/>
            <person name="Bloem J."/>
            <person name="Labutti K."/>
            <person name="Salamov A."/>
            <person name="Andreopoulos B."/>
            <person name="Baker S."/>
            <person name="Barry K."/>
            <person name="Bills G."/>
            <person name="Bluhm B."/>
            <person name="Cannon C."/>
            <person name="Castanera R."/>
            <person name="Culley D."/>
            <person name="Daum C."/>
            <person name="Ezra D."/>
            <person name="Gonzalez J."/>
            <person name="Henrissat B."/>
            <person name="Kuo A."/>
            <person name="Liang C."/>
            <person name="Lipzen A."/>
            <person name="Lutzoni F."/>
            <person name="Magnuson J."/>
            <person name="Mondo S."/>
            <person name="Nolan M."/>
            <person name="Ohm R."/>
            <person name="Pangilinan J."/>
            <person name="Park H.-J."/>
            <person name="Ramirez L."/>
            <person name="Alfaro M."/>
            <person name="Sun H."/>
            <person name="Tritt A."/>
            <person name="Yoshinaga Y."/>
            <person name="Zwiers L.-H."/>
            <person name="Turgeon B."/>
            <person name="Goodwin S."/>
            <person name="Spatafora J."/>
            <person name="Crous P."/>
            <person name="Grigoriev I."/>
        </authorList>
    </citation>
    <scope>NUCLEOTIDE SEQUENCE</scope>
    <source>
        <strain evidence="2">CBS 109.77</strain>
    </source>
</reference>
<dbReference type="PANTHER" id="PTHR42060">
    <property type="entry name" value="NHL REPEAT-CONTAINING PROTEIN-RELATED"/>
    <property type="match status" value="1"/>
</dbReference>
<evidence type="ECO:0000313" key="3">
    <source>
        <dbReference type="Proteomes" id="UP000799757"/>
    </source>
</evidence>
<keyword evidence="3" id="KW-1185">Reference proteome</keyword>
<dbReference type="PANTHER" id="PTHR42060:SF3">
    <property type="entry name" value="SMP-30_GLUCONOLACTONASE_LRE-LIKE REGION DOMAIN-CONTAINING PROTEIN"/>
    <property type="match status" value="1"/>
</dbReference>
<name>A0A6A6XE09_9PLEO</name>
<dbReference type="AlphaFoldDB" id="A0A6A6XE09"/>
<feature type="signal peptide" evidence="1">
    <location>
        <begin position="1"/>
        <end position="24"/>
    </location>
</feature>
<proteinExistence type="predicted"/>